<gene>
    <name evidence="2" type="ORF">GCM10007962_22060</name>
</gene>
<feature type="chain" id="PRO_5035191370" evidence="1">
    <location>
        <begin position="19"/>
        <end position="414"/>
    </location>
</feature>
<dbReference type="RefSeq" id="WP_188653004.1">
    <property type="nucleotide sequence ID" value="NZ_BMNR01000004.1"/>
</dbReference>
<keyword evidence="3" id="KW-1185">Reference proteome</keyword>
<evidence type="ECO:0000313" key="3">
    <source>
        <dbReference type="Proteomes" id="UP000612329"/>
    </source>
</evidence>
<dbReference type="AlphaFoldDB" id="A0A8J3BL85"/>
<evidence type="ECO:0000256" key="1">
    <source>
        <dbReference type="SAM" id="SignalP"/>
    </source>
</evidence>
<reference evidence="2" key="1">
    <citation type="journal article" date="2014" name="Int. J. Syst. Evol. Microbiol.">
        <title>Complete genome sequence of Corynebacterium casei LMG S-19264T (=DSM 44701T), isolated from a smear-ripened cheese.</title>
        <authorList>
            <consortium name="US DOE Joint Genome Institute (JGI-PGF)"/>
            <person name="Walter F."/>
            <person name="Albersmeier A."/>
            <person name="Kalinowski J."/>
            <person name="Ruckert C."/>
        </authorList>
    </citation>
    <scope>NUCLEOTIDE SEQUENCE</scope>
    <source>
        <strain evidence="2">JCM 12862</strain>
    </source>
</reference>
<sequence>MRSLLFFITVLAISSSIAQNYDYGANIPLEDYNFVLGTNSFPTKYQFSNDSKLIEQARQTRALGSNIFKTSITERSLKDYGFKADDANNIMDVIDLIPDYDKVFEMDFKYYFFWLHTATGIKWRKGISKNQEKRLYNEMFNFASYLLKKYDNTGKTFLIGNWEGDWLLHTNKDRNMTPSKEAVENMTKWFQIRQRAIADAKDKSNSKNVYVYYYIEVNLAAKGMEGETCITKDILPNVDVDLVSYSSYESSKKKDYQANKESLTTVLNYIEGQLKPKEGLPFKRRVFIGEYGGQAFDDKPETYLRQFDNAKDIMQISLEEDLPFALYWQMYNNEYTKDGKSKNMSLINEKGEKRPLYYLHQNYYKQVNEYLKKYKLQHEVYPSHEDFKIQALKVLEDVYNEIRLQVLTSLNLKK</sequence>
<organism evidence="2 3">
    <name type="scientific">Yeosuana aromativorans</name>
    <dbReference type="NCBI Taxonomy" id="288019"/>
    <lineage>
        <taxon>Bacteria</taxon>
        <taxon>Pseudomonadati</taxon>
        <taxon>Bacteroidota</taxon>
        <taxon>Flavobacteriia</taxon>
        <taxon>Flavobacteriales</taxon>
        <taxon>Flavobacteriaceae</taxon>
        <taxon>Yeosuana</taxon>
    </lineage>
</organism>
<name>A0A8J3BL85_9FLAO</name>
<evidence type="ECO:0000313" key="2">
    <source>
        <dbReference type="EMBL" id="GGK27418.1"/>
    </source>
</evidence>
<proteinExistence type="predicted"/>
<accession>A0A8J3BL85</accession>
<keyword evidence="1" id="KW-0732">Signal</keyword>
<dbReference type="Proteomes" id="UP000612329">
    <property type="component" value="Unassembled WGS sequence"/>
</dbReference>
<dbReference type="InterPro" id="IPR017853">
    <property type="entry name" value="GH"/>
</dbReference>
<comment type="caution">
    <text evidence="2">The sequence shown here is derived from an EMBL/GenBank/DDBJ whole genome shotgun (WGS) entry which is preliminary data.</text>
</comment>
<feature type="signal peptide" evidence="1">
    <location>
        <begin position="1"/>
        <end position="18"/>
    </location>
</feature>
<reference evidence="2" key="2">
    <citation type="submission" date="2020-09" db="EMBL/GenBank/DDBJ databases">
        <authorList>
            <person name="Sun Q."/>
            <person name="Ohkuma M."/>
        </authorList>
    </citation>
    <scope>NUCLEOTIDE SEQUENCE</scope>
    <source>
        <strain evidence="2">JCM 12862</strain>
    </source>
</reference>
<dbReference type="SUPFAM" id="SSF51445">
    <property type="entry name" value="(Trans)glycosidases"/>
    <property type="match status" value="1"/>
</dbReference>
<protein>
    <submittedName>
        <fullName evidence="2">Uncharacterized protein</fullName>
    </submittedName>
</protein>
<dbReference type="EMBL" id="BMNR01000004">
    <property type="protein sequence ID" value="GGK27418.1"/>
    <property type="molecule type" value="Genomic_DNA"/>
</dbReference>